<dbReference type="PANTHER" id="PTHR14296">
    <property type="entry name" value="REMODELING AND SPACING FACTOR 1"/>
    <property type="match status" value="1"/>
</dbReference>
<keyword evidence="7" id="KW-1185">Reference proteome</keyword>
<organism evidence="6 7">
    <name type="scientific">Ophiocordyceps polyrhachis-furcata BCC 54312</name>
    <dbReference type="NCBI Taxonomy" id="1330021"/>
    <lineage>
        <taxon>Eukaryota</taxon>
        <taxon>Fungi</taxon>
        <taxon>Dikarya</taxon>
        <taxon>Ascomycota</taxon>
        <taxon>Pezizomycotina</taxon>
        <taxon>Sordariomycetes</taxon>
        <taxon>Hypocreomycetidae</taxon>
        <taxon>Hypocreales</taxon>
        <taxon>Ophiocordycipitaceae</taxon>
        <taxon>Ophiocordyceps</taxon>
    </lineage>
</organism>
<reference evidence="6 7" key="1">
    <citation type="journal article" date="2015" name="BMC Genomics">
        <title>Insights from the genome of Ophiocordyceps polyrhachis-furcata to pathogenicity and host specificity in insect fungi.</title>
        <authorList>
            <person name="Wichadakul D."/>
            <person name="Kobmoo N."/>
            <person name="Ingsriswang S."/>
            <person name="Tangphatsornruang S."/>
            <person name="Chantasingh D."/>
            <person name="Luangsa-ard J.J."/>
            <person name="Eurwilaichitr L."/>
        </authorList>
    </citation>
    <scope>NUCLEOTIDE SEQUENCE [LARGE SCALE GENOMIC DNA]</scope>
    <source>
        <strain evidence="6 7">BCC 54312</strain>
    </source>
</reference>
<evidence type="ECO:0000256" key="3">
    <source>
        <dbReference type="ARBA" id="ARBA00022833"/>
    </source>
</evidence>
<feature type="region of interest" description="Disordered" evidence="4">
    <location>
        <begin position="321"/>
        <end position="343"/>
    </location>
</feature>
<evidence type="ECO:0000259" key="5">
    <source>
        <dbReference type="SMART" id="SM00249"/>
    </source>
</evidence>
<comment type="caution">
    <text evidence="6">The sequence shown here is derived from an EMBL/GenBank/DDBJ whole genome shotgun (WGS) entry which is preliminary data.</text>
</comment>
<feature type="domain" description="Zinc finger PHD-type" evidence="5">
    <location>
        <begin position="421"/>
        <end position="471"/>
    </location>
</feature>
<dbReference type="PANTHER" id="PTHR14296:SF3">
    <property type="entry name" value="DIKAR, ISOFORM F"/>
    <property type="match status" value="1"/>
</dbReference>
<accession>A0A367L3A7</accession>
<feature type="compositionally biased region" description="Basic residues" evidence="4">
    <location>
        <begin position="197"/>
        <end position="214"/>
    </location>
</feature>
<keyword evidence="1" id="KW-0479">Metal-binding</keyword>
<proteinExistence type="predicted"/>
<feature type="compositionally biased region" description="Acidic residues" evidence="4">
    <location>
        <begin position="218"/>
        <end position="229"/>
    </location>
</feature>
<feature type="region of interest" description="Disordered" evidence="4">
    <location>
        <begin position="372"/>
        <end position="396"/>
    </location>
</feature>
<dbReference type="GO" id="GO:0008270">
    <property type="term" value="F:zinc ion binding"/>
    <property type="evidence" value="ECO:0007669"/>
    <property type="project" value="UniProtKB-KW"/>
</dbReference>
<dbReference type="GO" id="GO:0006355">
    <property type="term" value="P:regulation of DNA-templated transcription"/>
    <property type="evidence" value="ECO:0007669"/>
    <property type="project" value="InterPro"/>
</dbReference>
<dbReference type="InterPro" id="IPR013083">
    <property type="entry name" value="Znf_RING/FYVE/PHD"/>
</dbReference>
<dbReference type="AlphaFoldDB" id="A0A367L3A7"/>
<evidence type="ECO:0000256" key="1">
    <source>
        <dbReference type="ARBA" id="ARBA00022723"/>
    </source>
</evidence>
<dbReference type="PROSITE" id="PS01359">
    <property type="entry name" value="ZF_PHD_1"/>
    <property type="match status" value="1"/>
</dbReference>
<dbReference type="InterPro" id="IPR028938">
    <property type="entry name" value="Rsf1-like"/>
</dbReference>
<feature type="compositionally biased region" description="Basic and acidic residues" evidence="4">
    <location>
        <begin position="372"/>
        <end position="384"/>
    </location>
</feature>
<keyword evidence="2" id="KW-0863">Zinc-finger</keyword>
<feature type="region of interest" description="Disordered" evidence="4">
    <location>
        <begin position="474"/>
        <end position="588"/>
    </location>
</feature>
<feature type="region of interest" description="Disordered" evidence="4">
    <location>
        <begin position="185"/>
        <end position="229"/>
    </location>
</feature>
<sequence>MPSRKRPIQAVEDPVDVTNGDDASKTLSRIRNMWQFANLCQWIYIFGKAAKIDESIDIEEIEADCLKPNQTLLVDLALAILKLVSSHRGLNHDIMNDQLHKQYLLRAPESIVYGDNHSSNFSDLNVFQKIIVLQQLTQWAMTYPERIRDLMGEQKDIEQMSWRIEPYGWDKEDRTYFVLDDNRVYRSTDKPPGQVRSKPKSKSSKSARANRRNRGAQPEDDNADGVDDDGLGGRSWECVAVTLQDVRSLLDGFAKTRDENEKILRRQLEAHLVPILEKLEEAQKRKQAQRERELLNLSKMANAKRSSRIAGKVEKRKLEELAKEEEQKEREAAESKIRGEQERQRLERERDFRMFSRQRRLQEREARRLQHKEELAQLSEDSRQEPTSGGRISERHRVAKLERTKQCLEDLDREEEEWAFDCVCGLLGQVDDGTHCVACERCNVWQHSECLGISKAEADRPDFQFVCDSCRRQNGGESDTPFKTVKLKLNPTRSSNGSSRAEPAQDKQSMTQGAPLGDPSMEQFRSASPLLSKDEETDVSTAAREPSGGAAEKVSPALEARESIVVKHNGEMGSGLSGHGIPSAASSS</sequence>
<name>A0A367L3A7_9HYPO</name>
<feature type="compositionally biased region" description="Basic and acidic residues" evidence="4">
    <location>
        <begin position="559"/>
        <end position="570"/>
    </location>
</feature>
<dbReference type="Pfam" id="PF00628">
    <property type="entry name" value="PHD"/>
    <property type="match status" value="1"/>
</dbReference>
<gene>
    <name evidence="6" type="ORF">L249_4920</name>
</gene>
<dbReference type="InterPro" id="IPR019786">
    <property type="entry name" value="Zinc_finger_PHD-type_CS"/>
</dbReference>
<dbReference type="Proteomes" id="UP000253664">
    <property type="component" value="Unassembled WGS sequence"/>
</dbReference>
<dbReference type="OrthoDB" id="303107at2759"/>
<evidence type="ECO:0000313" key="6">
    <source>
        <dbReference type="EMBL" id="RCI08909.1"/>
    </source>
</evidence>
<protein>
    <recommendedName>
        <fullName evidence="5">Zinc finger PHD-type domain-containing protein</fullName>
    </recommendedName>
</protein>
<dbReference type="InterPro" id="IPR019787">
    <property type="entry name" value="Znf_PHD-finger"/>
</dbReference>
<evidence type="ECO:0000313" key="7">
    <source>
        <dbReference type="Proteomes" id="UP000253664"/>
    </source>
</evidence>
<evidence type="ECO:0000256" key="2">
    <source>
        <dbReference type="ARBA" id="ARBA00022771"/>
    </source>
</evidence>
<dbReference type="SMART" id="SM00249">
    <property type="entry name" value="PHD"/>
    <property type="match status" value="1"/>
</dbReference>
<dbReference type="InterPro" id="IPR011011">
    <property type="entry name" value="Znf_FYVE_PHD"/>
</dbReference>
<dbReference type="InterPro" id="IPR001965">
    <property type="entry name" value="Znf_PHD"/>
</dbReference>
<evidence type="ECO:0000256" key="4">
    <source>
        <dbReference type="SAM" id="MobiDB-lite"/>
    </source>
</evidence>
<dbReference type="GO" id="GO:0031213">
    <property type="term" value="C:RSF complex"/>
    <property type="evidence" value="ECO:0007669"/>
    <property type="project" value="InterPro"/>
</dbReference>
<dbReference type="EMBL" id="LKCN02000017">
    <property type="protein sequence ID" value="RCI08909.1"/>
    <property type="molecule type" value="Genomic_DNA"/>
</dbReference>
<dbReference type="Gene3D" id="3.30.40.10">
    <property type="entry name" value="Zinc/RING finger domain, C3HC4 (zinc finger)"/>
    <property type="match status" value="1"/>
</dbReference>
<keyword evidence="3" id="KW-0862">Zinc</keyword>
<dbReference type="STRING" id="1330021.A0A367L3A7"/>
<dbReference type="SUPFAM" id="SSF57903">
    <property type="entry name" value="FYVE/PHD zinc finger"/>
    <property type="match status" value="1"/>
</dbReference>